<sequence>MKRAVSIIAKGSYHIGGKKVTIEGSAPIQTSFWPGGPPVTYDPNGDFQAGQMYVQYTRLEDPVVPYPVCMIHGGGSSGALWESTQDGRPGWEFRFLQNGFNVNVSDGVERGRSSWAQFPEINQGPPMFNSYAERWTTYRLGPKYGVPYEGSRFDYSKYDQFMKQHVPRWTTSNAMVQAAYDEYFASMKEGMIVMAHSQGGLFALEAALKNAENVRGVILVESSSNMDVDKVDVSPFKDIPFLFVYGDFLGEEYCIDGYKWPGAFAWEDSMRRLHEWLLELGGDSTWMSLPEMGIRGNTHAFMMEDNSDQIADLICGWMKEHIHG</sequence>
<reference evidence="1 2" key="1">
    <citation type="journal article" date="2021" name="Sci. Rep.">
        <title>The distribution of antibiotic resistance genes in chicken gut microbiota commensals.</title>
        <authorList>
            <person name="Juricova H."/>
            <person name="Matiasovicova J."/>
            <person name="Kubasova T."/>
            <person name="Cejkova D."/>
            <person name="Rychlik I."/>
        </authorList>
    </citation>
    <scope>NUCLEOTIDE SEQUENCE [LARGE SCALE GENOMIC DNA]</scope>
    <source>
        <strain evidence="1 2">An773</strain>
    </source>
</reference>
<dbReference type="EMBL" id="JACLYY010000011">
    <property type="protein sequence ID" value="MBM6738705.1"/>
    <property type="molecule type" value="Genomic_DNA"/>
</dbReference>
<dbReference type="InterPro" id="IPR050228">
    <property type="entry name" value="Carboxylesterase_BioH"/>
</dbReference>
<dbReference type="SUPFAM" id="SSF53474">
    <property type="entry name" value="alpha/beta-Hydrolases"/>
    <property type="match status" value="1"/>
</dbReference>
<proteinExistence type="predicted"/>
<protein>
    <submittedName>
        <fullName evidence="1">Esterase</fullName>
    </submittedName>
</protein>
<evidence type="ECO:0000313" key="2">
    <source>
        <dbReference type="Proteomes" id="UP000716906"/>
    </source>
</evidence>
<dbReference type="PANTHER" id="PTHR43194:SF5">
    <property type="entry name" value="PIMELOYL-[ACYL-CARRIER PROTEIN] METHYL ESTER ESTERASE"/>
    <property type="match status" value="1"/>
</dbReference>
<name>A0ABS2EAR6_9FIRM</name>
<organism evidence="1 2">
    <name type="scientific">Faecalicatena fissicatena</name>
    <dbReference type="NCBI Taxonomy" id="290055"/>
    <lineage>
        <taxon>Bacteria</taxon>
        <taxon>Bacillati</taxon>
        <taxon>Bacillota</taxon>
        <taxon>Clostridia</taxon>
        <taxon>Lachnospirales</taxon>
        <taxon>Lachnospiraceae</taxon>
        <taxon>Faecalicatena</taxon>
    </lineage>
</organism>
<accession>A0ABS2EAR6</accession>
<dbReference type="Proteomes" id="UP000716906">
    <property type="component" value="Unassembled WGS sequence"/>
</dbReference>
<dbReference type="Gene3D" id="3.40.50.1820">
    <property type="entry name" value="alpha/beta hydrolase"/>
    <property type="match status" value="1"/>
</dbReference>
<comment type="caution">
    <text evidence="1">The sequence shown here is derived from an EMBL/GenBank/DDBJ whole genome shotgun (WGS) entry which is preliminary data.</text>
</comment>
<dbReference type="RefSeq" id="WP_205156188.1">
    <property type="nucleotide sequence ID" value="NZ_JACLYY010000011.1"/>
</dbReference>
<gene>
    <name evidence="1" type="ORF">H7U36_11445</name>
</gene>
<evidence type="ECO:0000313" key="1">
    <source>
        <dbReference type="EMBL" id="MBM6738705.1"/>
    </source>
</evidence>
<keyword evidence="2" id="KW-1185">Reference proteome</keyword>
<dbReference type="InterPro" id="IPR029058">
    <property type="entry name" value="AB_hydrolase_fold"/>
</dbReference>
<dbReference type="PANTHER" id="PTHR43194">
    <property type="entry name" value="HYDROLASE ALPHA/BETA FOLD FAMILY"/>
    <property type="match status" value="1"/>
</dbReference>